<dbReference type="Gene3D" id="1.25.40.10">
    <property type="entry name" value="Tetratricopeptide repeat domain"/>
    <property type="match status" value="1"/>
</dbReference>
<dbReference type="SUPFAM" id="SSF48452">
    <property type="entry name" value="TPR-like"/>
    <property type="match status" value="1"/>
</dbReference>
<gene>
    <name evidence="1" type="ORF">GCM10009550_05330</name>
</gene>
<dbReference type="EMBL" id="BAAAHH010000001">
    <property type="protein sequence ID" value="GAA0938021.1"/>
    <property type="molecule type" value="Genomic_DNA"/>
</dbReference>
<reference evidence="1 2" key="1">
    <citation type="journal article" date="2019" name="Int. J. Syst. Evol. Microbiol.">
        <title>The Global Catalogue of Microorganisms (GCM) 10K type strain sequencing project: providing services to taxonomists for standard genome sequencing and annotation.</title>
        <authorList>
            <consortium name="The Broad Institute Genomics Platform"/>
            <consortium name="The Broad Institute Genome Sequencing Center for Infectious Disease"/>
            <person name="Wu L."/>
            <person name="Ma J."/>
        </authorList>
    </citation>
    <scope>NUCLEOTIDE SEQUENCE [LARGE SCALE GENOMIC DNA]</scope>
    <source>
        <strain evidence="1 2">JCM 10696</strain>
    </source>
</reference>
<accession>A0ABN1Q6F4</accession>
<name>A0ABN1Q6F4_9ACTN</name>
<dbReference type="Gene3D" id="3.40.50.300">
    <property type="entry name" value="P-loop containing nucleotide triphosphate hydrolases"/>
    <property type="match status" value="1"/>
</dbReference>
<organism evidence="1 2">
    <name type="scientific">Actinocorallia libanotica</name>
    <dbReference type="NCBI Taxonomy" id="46162"/>
    <lineage>
        <taxon>Bacteria</taxon>
        <taxon>Bacillati</taxon>
        <taxon>Actinomycetota</taxon>
        <taxon>Actinomycetes</taxon>
        <taxon>Streptosporangiales</taxon>
        <taxon>Thermomonosporaceae</taxon>
        <taxon>Actinocorallia</taxon>
    </lineage>
</organism>
<sequence>MAMDPSENAFHGDVSGVVVQAGTVHGGIHLPARSRVPPPAQLRARPSHFTNRVSELAELSGIREAAPDDGPRLIVLTGPGGVGKTSLGLAWLHQIREQYPDGQLFAELRTPGSAEPVPPSLPLEAFLRALGTPPDRIPLDVGEQAALFRSLTSGRRLLVLLDDAATAAQVRPLLPGQGPSIVVVTTRRRLSGLALDGASFVAVGSLDEPDAVALLTRMLGERRTGAEPEATRKLVQLCERLPLAVCTSAARLKIRDRWPISRLVAELTDKRSRLTALSHDDADSLRATFDISHGHLTDGSARLFRLLAISPEPRFDAGTAAALDGGGTTETGVRLEELTEAHLIVEERPDVYRFHELLRLYADDLVELFEAPADRDEAFDRLLQHRVSAAASADIVVNPGRWHLAEAYTRVPRDAFPSTVEALDWLESELPGLLALQRAAAERGRHAAAWQLPETLRSLFGRRKHYRSWLDVYTIGLASARSCGDAPAQARMLVGLGDARLELREPAAAAEHYEEAVEVAQEAGHALGEAAALEGLGRARLTGGRADEAARNFAAARAVHLSLGRHRGVALMTGRLGEALHRLGRNAEAADRLSLAHAYFAGRGDDHHEARILLTLARVRLALAEDGPARAALDRALDRAARAGAVLLQADIELVLADLAARAADASARRGHLERAAALLTRIGAVGRHDAIAQLAALDGTGPGGGSPA</sequence>
<proteinExistence type="predicted"/>
<dbReference type="PANTHER" id="PTHR47691">
    <property type="entry name" value="REGULATOR-RELATED"/>
    <property type="match status" value="1"/>
</dbReference>
<dbReference type="InterPro" id="IPR011990">
    <property type="entry name" value="TPR-like_helical_dom_sf"/>
</dbReference>
<evidence type="ECO:0000313" key="1">
    <source>
        <dbReference type="EMBL" id="GAA0938021.1"/>
    </source>
</evidence>
<keyword evidence="2" id="KW-1185">Reference proteome</keyword>
<dbReference type="InterPro" id="IPR027417">
    <property type="entry name" value="P-loop_NTPase"/>
</dbReference>
<comment type="caution">
    <text evidence="1">The sequence shown here is derived from an EMBL/GenBank/DDBJ whole genome shotgun (WGS) entry which is preliminary data.</text>
</comment>
<dbReference type="PANTHER" id="PTHR47691:SF3">
    <property type="entry name" value="HTH-TYPE TRANSCRIPTIONAL REGULATOR RV0890C-RELATED"/>
    <property type="match status" value="1"/>
</dbReference>
<evidence type="ECO:0000313" key="2">
    <source>
        <dbReference type="Proteomes" id="UP001500665"/>
    </source>
</evidence>
<protein>
    <submittedName>
        <fullName evidence="1">Tetratricopeptide repeat protein</fullName>
    </submittedName>
</protein>
<dbReference type="SUPFAM" id="SSF52540">
    <property type="entry name" value="P-loop containing nucleoside triphosphate hydrolases"/>
    <property type="match status" value="1"/>
</dbReference>
<dbReference type="PRINTS" id="PR00364">
    <property type="entry name" value="DISEASERSIST"/>
</dbReference>
<dbReference type="Proteomes" id="UP001500665">
    <property type="component" value="Unassembled WGS sequence"/>
</dbReference>